<feature type="compositionally biased region" description="Pro residues" evidence="1">
    <location>
        <begin position="311"/>
        <end position="322"/>
    </location>
</feature>
<dbReference type="Gene3D" id="1.10.530.10">
    <property type="match status" value="1"/>
</dbReference>
<organism evidence="3 4">
    <name type="scientific">Nocardioides aurantiacus</name>
    <dbReference type="NCBI Taxonomy" id="86796"/>
    <lineage>
        <taxon>Bacteria</taxon>
        <taxon>Bacillati</taxon>
        <taxon>Actinomycetota</taxon>
        <taxon>Actinomycetes</taxon>
        <taxon>Propionibacteriales</taxon>
        <taxon>Nocardioidaceae</taxon>
        <taxon>Nocardioides</taxon>
    </lineage>
</organism>
<dbReference type="Proteomes" id="UP000281738">
    <property type="component" value="Unassembled WGS sequence"/>
</dbReference>
<evidence type="ECO:0000313" key="4">
    <source>
        <dbReference type="Proteomes" id="UP000281738"/>
    </source>
</evidence>
<evidence type="ECO:0000256" key="2">
    <source>
        <dbReference type="SAM" id="SignalP"/>
    </source>
</evidence>
<proteinExistence type="predicted"/>
<dbReference type="InterPro" id="IPR043426">
    <property type="entry name" value="MltB-like"/>
</dbReference>
<feature type="region of interest" description="Disordered" evidence="1">
    <location>
        <begin position="135"/>
        <end position="155"/>
    </location>
</feature>
<protein>
    <recommendedName>
        <fullName evidence="5">Membrane-bound lytic murein transglycosylase B</fullName>
    </recommendedName>
</protein>
<dbReference type="GO" id="GO:0008933">
    <property type="term" value="F:peptidoglycan lytic transglycosylase activity"/>
    <property type="evidence" value="ECO:0007669"/>
    <property type="project" value="TreeGrafter"/>
</dbReference>
<evidence type="ECO:0000256" key="1">
    <source>
        <dbReference type="SAM" id="MobiDB-lite"/>
    </source>
</evidence>
<feature type="chain" id="PRO_5018118064" description="Membrane-bound lytic murein transglycosylase B" evidence="2">
    <location>
        <begin position="28"/>
        <end position="416"/>
    </location>
</feature>
<dbReference type="SUPFAM" id="SSF53955">
    <property type="entry name" value="Lysozyme-like"/>
    <property type="match status" value="1"/>
</dbReference>
<reference evidence="3 4" key="1">
    <citation type="submission" date="2018-11" db="EMBL/GenBank/DDBJ databases">
        <title>Sequencing the genomes of 1000 actinobacteria strains.</title>
        <authorList>
            <person name="Klenk H.-P."/>
        </authorList>
    </citation>
    <scope>NUCLEOTIDE SEQUENCE [LARGE SCALE GENOMIC DNA]</scope>
    <source>
        <strain evidence="3 4">DSM 12652</strain>
    </source>
</reference>
<keyword evidence="2" id="KW-0732">Signal</keyword>
<keyword evidence="4" id="KW-1185">Reference proteome</keyword>
<dbReference type="PANTHER" id="PTHR30163">
    <property type="entry name" value="MEMBRANE-BOUND LYTIC MUREIN TRANSGLYCOSYLASE B"/>
    <property type="match status" value="1"/>
</dbReference>
<feature type="region of interest" description="Disordered" evidence="1">
    <location>
        <begin position="248"/>
        <end position="379"/>
    </location>
</feature>
<name>A0A3N2CSA6_9ACTN</name>
<dbReference type="PANTHER" id="PTHR30163:SF8">
    <property type="entry name" value="LYTIC MUREIN TRANSGLYCOSYLASE"/>
    <property type="match status" value="1"/>
</dbReference>
<dbReference type="AlphaFoldDB" id="A0A3N2CSA6"/>
<feature type="compositionally biased region" description="Low complexity" evidence="1">
    <location>
        <begin position="274"/>
        <end position="294"/>
    </location>
</feature>
<dbReference type="OrthoDB" id="9796191at2"/>
<dbReference type="GO" id="GO:0009253">
    <property type="term" value="P:peptidoglycan catabolic process"/>
    <property type="evidence" value="ECO:0007669"/>
    <property type="project" value="TreeGrafter"/>
</dbReference>
<evidence type="ECO:0008006" key="5">
    <source>
        <dbReference type="Google" id="ProtNLM"/>
    </source>
</evidence>
<feature type="signal peptide" evidence="2">
    <location>
        <begin position="1"/>
        <end position="27"/>
    </location>
</feature>
<accession>A0A3N2CSA6</accession>
<feature type="compositionally biased region" description="Pro residues" evidence="1">
    <location>
        <begin position="338"/>
        <end position="348"/>
    </location>
</feature>
<sequence>MHSTSRTVVSAAGAALALLLLAAPAGGARPDTDGALTAPRVARHEVTAVDTRAPAVELRPSANSHGATLGSTALDPRGIDDLHPDLHRAYWLAVQSAPAGCHPGFTLLAAIGMVESGNAAGRHIDSDHRVAPSLVGPPLDGVRRPVVSDSDAGQLDGDRRWDRALGPLQLVPEVWRAAGVDMDGDGVRDPQNVFDAAGAAVVYLCAGSRDLATTVGVRRAILSYNRSPGYLTAVLDWKDRYDRQRKHQMTPPTLIGTPSDGAAARPGPDGIMTPAAHHGAPPRAATSPSSSVTAKGPSRADVTPPDVHATPPVPLVAQPPTPLLTAEPRIPSAAPGPKEAPGPSPAATPSPTGAQTEGDMTGMRPSPTTTASPAPSPVPVCALPTEDLFPVDVTVSLLPEVELCDDEADVGVMPPS</sequence>
<dbReference type="EMBL" id="RKHO01000001">
    <property type="protein sequence ID" value="ROR90248.1"/>
    <property type="molecule type" value="Genomic_DNA"/>
</dbReference>
<dbReference type="CDD" id="cd13399">
    <property type="entry name" value="Slt35-like"/>
    <property type="match status" value="1"/>
</dbReference>
<dbReference type="InterPro" id="IPR023346">
    <property type="entry name" value="Lysozyme-like_dom_sf"/>
</dbReference>
<comment type="caution">
    <text evidence="3">The sequence shown here is derived from an EMBL/GenBank/DDBJ whole genome shotgun (WGS) entry which is preliminary data.</text>
</comment>
<evidence type="ECO:0000313" key="3">
    <source>
        <dbReference type="EMBL" id="ROR90248.1"/>
    </source>
</evidence>
<gene>
    <name evidence="3" type="ORF">EDD33_1084</name>
</gene>